<evidence type="ECO:0000256" key="6">
    <source>
        <dbReference type="ARBA" id="ARBA00026066"/>
    </source>
</evidence>
<gene>
    <name evidence="12" type="primary">moaE</name>
    <name evidence="12" type="ORF">F0U83_07495</name>
</gene>
<dbReference type="UniPathway" id="UPA00344"/>
<dbReference type="NCBIfam" id="NF007959">
    <property type="entry name" value="PRK10678.1"/>
    <property type="match status" value="1"/>
</dbReference>
<organism evidence="12 13">
    <name type="scientific">Neptunomonas concharum</name>
    <dbReference type="NCBI Taxonomy" id="1031538"/>
    <lineage>
        <taxon>Bacteria</taxon>
        <taxon>Pseudomonadati</taxon>
        <taxon>Pseudomonadota</taxon>
        <taxon>Gammaproteobacteria</taxon>
        <taxon>Oceanospirillales</taxon>
        <taxon>Oceanospirillaceae</taxon>
        <taxon>Neptunomonas</taxon>
    </lineage>
</organism>
<proteinExistence type="inferred from homology"/>
<dbReference type="EMBL" id="CP043869">
    <property type="protein sequence ID" value="QEQ96565.1"/>
    <property type="molecule type" value="Genomic_DNA"/>
</dbReference>
<evidence type="ECO:0000256" key="2">
    <source>
        <dbReference type="ARBA" id="ARBA00005426"/>
    </source>
</evidence>
<name>A0A5P1RBB2_9GAMM</name>
<protein>
    <recommendedName>
        <fullName evidence="4">Molybdopterin synthase catalytic subunit</fullName>
        <ecNumber evidence="3">2.8.1.12</ecNumber>
    </recommendedName>
    <alternativeName>
        <fullName evidence="9">MPT synthase subunit 2</fullName>
    </alternativeName>
    <alternativeName>
        <fullName evidence="7">Molybdenum cofactor biosynthesis protein E</fullName>
    </alternativeName>
    <alternativeName>
        <fullName evidence="8">Molybdopterin-converting factor large subunit</fullName>
    </alternativeName>
    <alternativeName>
        <fullName evidence="10">Molybdopterin-converting factor subunit 2</fullName>
    </alternativeName>
</protein>
<keyword evidence="13" id="KW-1185">Reference proteome</keyword>
<reference evidence="12 13" key="1">
    <citation type="journal article" date="2019" name="Biochem. Eng. J.">
        <title>Metabolic engineering of the marine bacteria Neptunomonas concharum for the production of acetoin and meso-2,3-butanediol from acetate.</title>
        <authorList>
            <person name="Li W."/>
            <person name="Pu N."/>
            <person name="Liu C.-X."/>
            <person name="Yuan Q.-P."/>
            <person name="Li Z.-J."/>
        </authorList>
    </citation>
    <scope>NUCLEOTIDE SEQUENCE [LARGE SCALE GENOMIC DNA]</scope>
    <source>
        <strain evidence="12 13">JCM17730</strain>
    </source>
</reference>
<evidence type="ECO:0000313" key="12">
    <source>
        <dbReference type="EMBL" id="QEQ96565.1"/>
    </source>
</evidence>
<evidence type="ECO:0000256" key="3">
    <source>
        <dbReference type="ARBA" id="ARBA00011950"/>
    </source>
</evidence>
<evidence type="ECO:0000256" key="11">
    <source>
        <dbReference type="ARBA" id="ARBA00049878"/>
    </source>
</evidence>
<comment type="similarity">
    <text evidence="2">Belongs to the MoaE family.</text>
</comment>
<dbReference type="EC" id="2.8.1.12" evidence="3"/>
<dbReference type="Pfam" id="PF02391">
    <property type="entry name" value="MoaE"/>
    <property type="match status" value="1"/>
</dbReference>
<sequence>MPEDLILVQTDDFDITTLNAWLKSDDASAGAVVTFTGLVREHAETAMEQMFLEHYPGMTERALEGIVVQARIRWELANIAVIHRVGHLSLNENIVFVGVASAHRVNAFEAAQFIMDYLKKDAPFWKKEIGNAQETWVEQKETDLLAAKRW</sequence>
<keyword evidence="5" id="KW-0501">Molybdenum cofactor biosynthesis</keyword>
<dbReference type="AlphaFoldDB" id="A0A5P1RBB2"/>
<evidence type="ECO:0000256" key="9">
    <source>
        <dbReference type="ARBA" id="ARBA00030781"/>
    </source>
</evidence>
<evidence type="ECO:0000256" key="10">
    <source>
        <dbReference type="ARBA" id="ARBA00032474"/>
    </source>
</evidence>
<comment type="subunit">
    <text evidence="6">Heterotetramer of 2 MoaD subunits and 2 MoaE subunits. Also stable as homodimer. The enzyme changes between these two forms during catalysis.</text>
</comment>
<dbReference type="SUPFAM" id="SSF54690">
    <property type="entry name" value="Molybdopterin synthase subunit MoaE"/>
    <property type="match status" value="1"/>
</dbReference>
<evidence type="ECO:0000256" key="7">
    <source>
        <dbReference type="ARBA" id="ARBA00029745"/>
    </source>
</evidence>
<dbReference type="Gene3D" id="3.90.1170.40">
    <property type="entry name" value="Molybdopterin biosynthesis MoaE subunit"/>
    <property type="match status" value="1"/>
</dbReference>
<dbReference type="OrthoDB" id="9803224at2"/>
<dbReference type="GO" id="GO:0006777">
    <property type="term" value="P:Mo-molybdopterin cofactor biosynthetic process"/>
    <property type="evidence" value="ECO:0007669"/>
    <property type="project" value="UniProtKB-KW"/>
</dbReference>
<evidence type="ECO:0000313" key="13">
    <source>
        <dbReference type="Proteomes" id="UP000324760"/>
    </source>
</evidence>
<comment type="pathway">
    <text evidence="1">Cofactor biosynthesis; molybdopterin biosynthesis.</text>
</comment>
<evidence type="ECO:0000256" key="8">
    <source>
        <dbReference type="ARBA" id="ARBA00030407"/>
    </source>
</evidence>
<dbReference type="RefSeq" id="WP_138987177.1">
    <property type="nucleotide sequence ID" value="NZ_CP043869.1"/>
</dbReference>
<dbReference type="InterPro" id="IPR003448">
    <property type="entry name" value="Mopterin_biosynth_MoaE"/>
</dbReference>
<evidence type="ECO:0000256" key="4">
    <source>
        <dbReference type="ARBA" id="ARBA00013858"/>
    </source>
</evidence>
<dbReference type="KEGG" id="ncu:F0U83_07495"/>
<evidence type="ECO:0000256" key="1">
    <source>
        <dbReference type="ARBA" id="ARBA00005046"/>
    </source>
</evidence>
<comment type="catalytic activity">
    <reaction evidence="11">
        <text>2 [molybdopterin-synthase sulfur-carrier protein]-C-terminal-Gly-aminoethanethioate + cyclic pyranopterin phosphate + H2O = molybdopterin + 2 [molybdopterin-synthase sulfur-carrier protein]-C-terminal Gly-Gly + 2 H(+)</text>
        <dbReference type="Rhea" id="RHEA:26333"/>
        <dbReference type="Rhea" id="RHEA-COMP:12202"/>
        <dbReference type="Rhea" id="RHEA-COMP:19907"/>
        <dbReference type="ChEBI" id="CHEBI:15377"/>
        <dbReference type="ChEBI" id="CHEBI:15378"/>
        <dbReference type="ChEBI" id="CHEBI:58698"/>
        <dbReference type="ChEBI" id="CHEBI:59648"/>
        <dbReference type="ChEBI" id="CHEBI:90778"/>
        <dbReference type="ChEBI" id="CHEBI:232372"/>
        <dbReference type="EC" id="2.8.1.12"/>
    </reaction>
</comment>
<dbReference type="Proteomes" id="UP000324760">
    <property type="component" value="Chromosome"/>
</dbReference>
<dbReference type="PANTHER" id="PTHR23404">
    <property type="entry name" value="MOLYBDOPTERIN SYNTHASE RELATED"/>
    <property type="match status" value="1"/>
</dbReference>
<accession>A0A5P1RBB2</accession>
<dbReference type="CDD" id="cd00756">
    <property type="entry name" value="MoaE"/>
    <property type="match status" value="1"/>
</dbReference>
<dbReference type="InterPro" id="IPR036563">
    <property type="entry name" value="MoaE_sf"/>
</dbReference>
<dbReference type="GO" id="GO:0030366">
    <property type="term" value="F:molybdopterin synthase activity"/>
    <property type="evidence" value="ECO:0007669"/>
    <property type="project" value="UniProtKB-EC"/>
</dbReference>
<keyword evidence="12" id="KW-0808">Transferase</keyword>
<evidence type="ECO:0000256" key="5">
    <source>
        <dbReference type="ARBA" id="ARBA00023150"/>
    </source>
</evidence>